<dbReference type="OrthoDB" id="6125419at2759"/>
<dbReference type="InterPro" id="IPR021392">
    <property type="entry name" value="Focadhesin_C"/>
</dbReference>
<dbReference type="GeneID" id="110987424"/>
<dbReference type="SUPFAM" id="SSF48371">
    <property type="entry name" value="ARM repeat"/>
    <property type="match status" value="1"/>
</dbReference>
<accession>A0A8B7ZJN9</accession>
<dbReference type="KEGG" id="aplc:110987424"/>
<protein>
    <submittedName>
        <fullName evidence="4">Focadhesin-like</fullName>
    </submittedName>
</protein>
<evidence type="ECO:0000259" key="1">
    <source>
        <dbReference type="Pfam" id="PF11229"/>
    </source>
</evidence>
<dbReference type="GO" id="GO:0060147">
    <property type="term" value="P:regulation of post-transcriptional gene silencing"/>
    <property type="evidence" value="ECO:0007669"/>
    <property type="project" value="InterPro"/>
</dbReference>
<gene>
    <name evidence="4" type="primary">LOC110987424</name>
</gene>
<proteinExistence type="predicted"/>
<sequence>MAEDLKRRLHFGDPGLRLGAAAKLFSQVVKEKEKIVGNSGPINSQTPQITELKILWDQCTVESNSVSVACSETLVSLVRDGHADFSFVMKGLLNVIPSAVNCLGAVRALRQLLLLDMQACIASEGTYRCRFGLRNPPHPFISALTSRPDSWPFILQEVSKLLSMTDARYSCYTMDMLAPFLSYVLLNPTIPHQLTTFKVLLAETLLQVASSTSPVAVDACTFFLDCLHQIKIDSLHELSEVNSYLVKLASIAQTHKANNTTLLKSLSAVAFSLCKECVTLGHDLTPCLKVIDSVIESHSADLVDESVVCFLSWLTLKALPDQLRGLLCVAQKVVTACEHEAQGCASSLKMLILPLLWIVSTPIHEEIAMEKQERLANQRQASQLLSNVSRIIQQAKRPQVGQKAKTFSRPSLHAGYQLMQSCGHLSHTLLSDPTAARDWLSNLQSNLPSVDSVPALVVLTVSSLFWEPEVEVARASLNVLINIATQDCSWAPSLVPLLLYRLSQEHDPVMTFDLLCTIPKTATHKVCMTAVIRALQSLAVGDTTLTPLVVRLTTQLWKLQDRSFPHLQKLLSQSSFLQGREDLTYELLLAKAASIRDVCELRPHRGADLLPMLSKLLNDCTSDGDASIAALALDALYILCQAEVVDLRTMWAVLSPKLTKDERPLVMQNLCKLLGSAPALLADTQDCEDFCDEVVELLWQYSNHGNPAVSAAAFTALAIFQEDDFTLDDLPPEIAEEEKTKIEAMKAKQKETDCKAGKMRTKEEEDEEEGEAIPPSCYIKLLMSIHEEVLPAYQLFLSSLLVEEVKNLPRGVHKSAIQRQQTVNRGKTLDNVPSLLLNRFERIKQPGLKPGLAVGLLCSFEPKKETSQQADKPGRRHVINKGRAYQHMINTLMNELCVDSTDWFELMQLPHAWMSLMQNALQALIQSRCAELELQRSHGHLDESQADFQVKMDTAWLWVRDKLTDQIKTAAKSNPSAQSNSVLALAGLAVVSTRHFLALDNDGDDEARLAHQSSMQHTGQNHWLGVVIDTLLCLLGVKLRAGVKIFTWYQQHSGDLGASLPSTVQGNSALALSLLAPFLLTTDTQQLHRIMDVLIDGLPGQPRAHQSQARLMHHGLALGMLTARLYEDHYLDYTGSEGEVKMIRLVDALESTSLNAEDQTTSCGQLLGLAMVLSAMSTEGAVHTKAHVANMHHKLLARLDVEDKDTLFAEALCMCIGCVTAAGFQCNIISPGEAFDVAVKLQTLCQQQDQNAGIAVSTGVMFHSLVGSSHPSISHLLANLFSTWSTSVTSQATSVQQKRAAIYGLTGLVTGTGLVMQSGSQTQMTSDMHNKRTAVAKQLNQLLTDWADPAIQNAAASLLGYLHLVSSSSSESSTGTPSSYSYLSETSLLRTCIDHLILASKMGPELIPARRLETLLTALAGRQGSMLPLPPVNWTAVLSPILRLPYGEKVHGLCMELALSQCQRPSTSLLCVTAWLSPSIFSTLKESCKTILYGALPALIRAVPANKLKPFVETNLMEPFRVVGVHMLDQCEVIVDSLLAALRIPDPAHGIVIILHKAVKDIYSLIPATLLKAHSRVLAKLAQCLCHLPGEDIDTVTSPLAQNGLLKSTFIRSYIVCQGKQSLMWLNPCVDVAMNVADSSQRSSLVGMLLVALAQCDAIPSQHTAPMHRVHWLLELMGHTRNVAHAKTQLAPNRPIYKAVQILLDVFATAVVAWSSKDLHLILAIAPSWLTAQHGEQGSRKASTSRARFRPTEHYASEDVSELLPYGLPLLLKREPWSQITEKVLNWLLDMYEVEHDTQPSITKLHLKATILTLRHTPAFKKPASWTRVHIP</sequence>
<dbReference type="InterPro" id="IPR022542">
    <property type="entry name" value="FOCAD/RST1_DUF3730"/>
</dbReference>
<evidence type="ECO:0000313" key="4">
    <source>
        <dbReference type="RefSeq" id="XP_022105848.1"/>
    </source>
</evidence>
<keyword evidence="3" id="KW-1185">Reference proteome</keyword>
<dbReference type="CTD" id="54914"/>
<name>A0A8B7ZJN9_ACAPL</name>
<organism evidence="3 4">
    <name type="scientific">Acanthaster planci</name>
    <name type="common">Crown-of-thorns starfish</name>
    <dbReference type="NCBI Taxonomy" id="133434"/>
    <lineage>
        <taxon>Eukaryota</taxon>
        <taxon>Metazoa</taxon>
        <taxon>Echinodermata</taxon>
        <taxon>Eleutherozoa</taxon>
        <taxon>Asterozoa</taxon>
        <taxon>Asteroidea</taxon>
        <taxon>Valvatacea</taxon>
        <taxon>Valvatida</taxon>
        <taxon>Acanthasteridae</taxon>
        <taxon>Acanthaster</taxon>
    </lineage>
</organism>
<feature type="domain" description="DUF3730" evidence="2">
    <location>
        <begin position="496"/>
        <end position="717"/>
    </location>
</feature>
<dbReference type="Proteomes" id="UP000694845">
    <property type="component" value="Unplaced"/>
</dbReference>
<feature type="domain" description="Focadhesin C-terminal" evidence="1">
    <location>
        <begin position="1240"/>
        <end position="1830"/>
    </location>
</feature>
<dbReference type="InterPro" id="IPR045163">
    <property type="entry name" value="Focadhesin/RST1"/>
</dbReference>
<dbReference type="PANTHER" id="PTHR16212">
    <property type="entry name" value="FOCADHESIN FAMILY MEMBER"/>
    <property type="match status" value="1"/>
</dbReference>
<dbReference type="InterPro" id="IPR016024">
    <property type="entry name" value="ARM-type_fold"/>
</dbReference>
<dbReference type="Gene3D" id="1.25.10.10">
    <property type="entry name" value="Leucine-rich Repeat Variant"/>
    <property type="match status" value="1"/>
</dbReference>
<evidence type="ECO:0000313" key="3">
    <source>
        <dbReference type="Proteomes" id="UP000694845"/>
    </source>
</evidence>
<dbReference type="PANTHER" id="PTHR16212:SF4">
    <property type="entry name" value="FOCADHESIN"/>
    <property type="match status" value="1"/>
</dbReference>
<dbReference type="Pfam" id="PF11229">
    <property type="entry name" value="Focadhesin"/>
    <property type="match status" value="1"/>
</dbReference>
<evidence type="ECO:0000259" key="2">
    <source>
        <dbReference type="Pfam" id="PF12530"/>
    </source>
</evidence>
<reference evidence="4" key="1">
    <citation type="submission" date="2025-08" db="UniProtKB">
        <authorList>
            <consortium name="RefSeq"/>
        </authorList>
    </citation>
    <scope>IDENTIFICATION</scope>
</reference>
<dbReference type="OMA" id="GQLFSWF"/>
<dbReference type="Pfam" id="PF12530">
    <property type="entry name" value="DUF3730"/>
    <property type="match status" value="1"/>
</dbReference>
<dbReference type="InterPro" id="IPR011989">
    <property type="entry name" value="ARM-like"/>
</dbReference>
<dbReference type="RefSeq" id="XP_022105848.1">
    <property type="nucleotide sequence ID" value="XM_022250156.1"/>
</dbReference>